<dbReference type="AlphaFoldDB" id="A0A9P6PWT3"/>
<evidence type="ECO:0000256" key="11">
    <source>
        <dbReference type="ARBA" id="ARBA00043671"/>
    </source>
</evidence>
<dbReference type="PROSITE" id="PS00616">
    <property type="entry name" value="HIS_ACID_PHOSPHAT_1"/>
    <property type="match status" value="1"/>
</dbReference>
<feature type="compositionally biased region" description="Basic and acidic residues" evidence="14">
    <location>
        <begin position="100"/>
        <end position="113"/>
    </location>
</feature>
<evidence type="ECO:0000256" key="5">
    <source>
        <dbReference type="ARBA" id="ARBA00018097"/>
    </source>
</evidence>
<feature type="region of interest" description="Disordered" evidence="14">
    <location>
        <begin position="94"/>
        <end position="113"/>
    </location>
</feature>
<dbReference type="PANTHER" id="PTHR20963:SF8">
    <property type="entry name" value="MULTIPLE INOSITOL POLYPHOSPHATE PHOSPHATASE 1"/>
    <property type="match status" value="1"/>
</dbReference>
<evidence type="ECO:0000256" key="2">
    <source>
        <dbReference type="ARBA" id="ARBA00008422"/>
    </source>
</evidence>
<dbReference type="InterPro" id="IPR000560">
    <property type="entry name" value="His_Pase_clade-2"/>
</dbReference>
<dbReference type="Proteomes" id="UP000726737">
    <property type="component" value="Unassembled WGS sequence"/>
</dbReference>
<evidence type="ECO:0000313" key="16">
    <source>
        <dbReference type="Proteomes" id="UP000726737"/>
    </source>
</evidence>
<accession>A0A9P6PWT3</accession>
<evidence type="ECO:0000256" key="8">
    <source>
        <dbReference type="ARBA" id="ARBA00023136"/>
    </source>
</evidence>
<dbReference type="Gene3D" id="3.40.50.1240">
    <property type="entry name" value="Phosphoglycerate mutase-like"/>
    <property type="match status" value="1"/>
</dbReference>
<dbReference type="Pfam" id="PF00328">
    <property type="entry name" value="His_Phos_2"/>
    <property type="match status" value="1"/>
</dbReference>
<evidence type="ECO:0000256" key="6">
    <source>
        <dbReference type="ARBA" id="ARBA00022729"/>
    </source>
</evidence>
<proteinExistence type="inferred from homology"/>
<evidence type="ECO:0000256" key="3">
    <source>
        <dbReference type="ARBA" id="ARBA00012976"/>
    </source>
</evidence>
<evidence type="ECO:0000313" key="15">
    <source>
        <dbReference type="EMBL" id="KAG0255683.1"/>
    </source>
</evidence>
<comment type="catalytic activity">
    <reaction evidence="12">
        <text>1D-myo-inositol hexakisphosphate + H2O = 1D-myo-inositol 1,2,4,5,6-pentakisphosphate + phosphate</text>
        <dbReference type="Rhea" id="RHEA:16989"/>
        <dbReference type="ChEBI" id="CHEBI:15377"/>
        <dbReference type="ChEBI" id="CHEBI:43474"/>
        <dbReference type="ChEBI" id="CHEBI:57798"/>
        <dbReference type="ChEBI" id="CHEBI:58130"/>
        <dbReference type="EC" id="3.1.3.62"/>
    </reaction>
    <physiologicalReaction direction="left-to-right" evidence="12">
        <dbReference type="Rhea" id="RHEA:16990"/>
    </physiologicalReaction>
</comment>
<dbReference type="InterPro" id="IPR029033">
    <property type="entry name" value="His_PPase_superfam"/>
</dbReference>
<dbReference type="GO" id="GO:0034417">
    <property type="term" value="F:bisphosphoglycerate 3-phosphatase activity"/>
    <property type="evidence" value="ECO:0007669"/>
    <property type="project" value="UniProtKB-EC"/>
</dbReference>
<evidence type="ECO:0000256" key="13">
    <source>
        <dbReference type="ARBA" id="ARBA00043832"/>
    </source>
</evidence>
<evidence type="ECO:0000256" key="4">
    <source>
        <dbReference type="ARBA" id="ARBA00013040"/>
    </source>
</evidence>
<dbReference type="CDD" id="cd07061">
    <property type="entry name" value="HP_HAP_like"/>
    <property type="match status" value="1"/>
</dbReference>
<comment type="catalytic activity">
    <reaction evidence="11">
        <text>1D-myo-inositol 1,2,4,5,6-pentakisphosphate + H2O = 1D-myo-inositol 1,2,5,6-tetrakisphosphate + phosphate</text>
        <dbReference type="Rhea" id="RHEA:77115"/>
        <dbReference type="ChEBI" id="CHEBI:15377"/>
        <dbReference type="ChEBI" id="CHEBI:43474"/>
        <dbReference type="ChEBI" id="CHEBI:57798"/>
        <dbReference type="ChEBI" id="CHEBI:195535"/>
        <dbReference type="EC" id="3.1.3.62"/>
    </reaction>
    <physiologicalReaction direction="left-to-right" evidence="11">
        <dbReference type="Rhea" id="RHEA:77116"/>
    </physiologicalReaction>
</comment>
<dbReference type="OrthoDB" id="6509975at2759"/>
<name>A0A9P6PWT3_9FUNG</name>
<dbReference type="GO" id="GO:0003993">
    <property type="term" value="F:acid phosphatase activity"/>
    <property type="evidence" value="ECO:0007669"/>
    <property type="project" value="TreeGrafter"/>
</dbReference>
<comment type="similarity">
    <text evidence="2">Belongs to the histidine acid phosphatase family. MINPP1 subfamily.</text>
</comment>
<gene>
    <name evidence="15" type="primary">MINPP1_2</name>
    <name evidence="15" type="ORF">BG011_004981</name>
</gene>
<evidence type="ECO:0000256" key="12">
    <source>
        <dbReference type="ARBA" id="ARBA00043691"/>
    </source>
</evidence>
<evidence type="ECO:0000256" key="14">
    <source>
        <dbReference type="SAM" id="MobiDB-lite"/>
    </source>
</evidence>
<organism evidence="15 16">
    <name type="scientific">Mortierella polycephala</name>
    <dbReference type="NCBI Taxonomy" id="41804"/>
    <lineage>
        <taxon>Eukaryota</taxon>
        <taxon>Fungi</taxon>
        <taxon>Fungi incertae sedis</taxon>
        <taxon>Mucoromycota</taxon>
        <taxon>Mortierellomycotina</taxon>
        <taxon>Mortierellomycetes</taxon>
        <taxon>Mortierellales</taxon>
        <taxon>Mortierellaceae</taxon>
        <taxon>Mortierella</taxon>
    </lineage>
</organism>
<dbReference type="EC" id="3.1.3.80" evidence="3"/>
<evidence type="ECO:0000256" key="9">
    <source>
        <dbReference type="ARBA" id="ARBA00031642"/>
    </source>
</evidence>
<dbReference type="SUPFAM" id="SSF53254">
    <property type="entry name" value="Phosphoglycerate mutase-like"/>
    <property type="match status" value="1"/>
</dbReference>
<dbReference type="PANTHER" id="PTHR20963">
    <property type="entry name" value="MULTIPLE INOSITOL POLYPHOSPHATE PHOSPHATASE-RELATED"/>
    <property type="match status" value="1"/>
</dbReference>
<comment type="subcellular location">
    <subcellularLocation>
        <location evidence="1">Membrane</location>
    </subcellularLocation>
</comment>
<dbReference type="EC" id="3.1.3.62" evidence="4"/>
<dbReference type="EMBL" id="JAAAJA010000337">
    <property type="protein sequence ID" value="KAG0255683.1"/>
    <property type="molecule type" value="Genomic_DNA"/>
</dbReference>
<evidence type="ECO:0000256" key="7">
    <source>
        <dbReference type="ARBA" id="ARBA00022801"/>
    </source>
</evidence>
<evidence type="ECO:0000256" key="10">
    <source>
        <dbReference type="ARBA" id="ARBA00043668"/>
    </source>
</evidence>
<dbReference type="GO" id="GO:0016020">
    <property type="term" value="C:membrane"/>
    <property type="evidence" value="ECO:0007669"/>
    <property type="project" value="UniProtKB-SubCell"/>
</dbReference>
<protein>
    <recommendedName>
        <fullName evidence="5">Multiple inositol polyphosphate phosphatase 1</fullName>
        <ecNumber evidence="4">3.1.3.62</ecNumber>
        <ecNumber evidence="3">3.1.3.80</ecNumber>
    </recommendedName>
    <alternativeName>
        <fullName evidence="9">2,3-bisphosphoglycerate 3-phosphatase</fullName>
    </alternativeName>
</protein>
<dbReference type="InterPro" id="IPR033379">
    <property type="entry name" value="Acid_Pase_AS"/>
</dbReference>
<keyword evidence="7" id="KW-0378">Hydrolase</keyword>
<keyword evidence="16" id="KW-1185">Reference proteome</keyword>
<comment type="caution">
    <text evidence="15">The sequence shown here is derived from an EMBL/GenBank/DDBJ whole genome shotgun (WGS) entry which is preliminary data.</text>
</comment>
<comment type="catalytic activity">
    <reaction evidence="10">
        <text>1D-myo-inositol 1,2,5,6-tetrakisphosphate + H2O = 1D-myo-inositol 1,2,6-trisphosphate + phosphate</text>
        <dbReference type="Rhea" id="RHEA:77119"/>
        <dbReference type="ChEBI" id="CHEBI:15377"/>
        <dbReference type="ChEBI" id="CHEBI:43474"/>
        <dbReference type="ChEBI" id="CHEBI:195535"/>
        <dbReference type="ChEBI" id="CHEBI:195537"/>
        <dbReference type="EC" id="3.1.3.62"/>
    </reaction>
    <physiologicalReaction direction="left-to-right" evidence="10">
        <dbReference type="Rhea" id="RHEA:77120"/>
    </physiologicalReaction>
</comment>
<reference evidence="15" key="1">
    <citation type="journal article" date="2020" name="Fungal Divers.">
        <title>Resolving the Mortierellaceae phylogeny through synthesis of multi-gene phylogenetics and phylogenomics.</title>
        <authorList>
            <person name="Vandepol N."/>
            <person name="Liber J."/>
            <person name="Desiro A."/>
            <person name="Na H."/>
            <person name="Kennedy M."/>
            <person name="Barry K."/>
            <person name="Grigoriev I.V."/>
            <person name="Miller A.N."/>
            <person name="O'Donnell K."/>
            <person name="Stajich J.E."/>
            <person name="Bonito G."/>
        </authorList>
    </citation>
    <scope>NUCLEOTIDE SEQUENCE</scope>
    <source>
        <strain evidence="15">KOD948</strain>
    </source>
</reference>
<sequence length="558" mass="61413">MKAPTQLTPINPSMAPAKVSKSKQVFSAVLLILSLSSVVATVNNGHAHDLMFVKGHSAAPGNAAIEAVAEEIQLEKRAPSRPLIGQMASIRQRLGTKSPYPHEDRPTGHLRDTPKGYELAQVHVVCRHGTRYPGDDDSGELKELAKKLSNTTVPGFNWIRKWSTDAWYPPLKGDLLAARGDSDLYEIGRRFAKRYESFLDLHPYDANTFEFRSSSKTRSSQSASAFSLGFFKDHFVGEPSRLKKNSRLRAPPAQPVGVYTIPEGQDQEMAVKYSCSVWKEKVDDHPQVLLQAQLYEESFLPALAKSLSTILGADMTADDASLIYKMCGFEVSLYDDVSTWCQLLLQTENGGQRKGNGKDELVLDNFLKFEVLGDLEDYYTYGLGVPFNGFLGCKFGTSLLDSVELALTNDITAEGDGEEFFRGHFKFGHSESIMFISSFLGLYGQNGTALTADMTAEQLAKREFRSSLFAQFASNIAFEVFRAKKSSSSEPVGLIRLLVNEKPVLIPGCNTMLCEWSDFKRIITEAGAGCDFESCCGSPSAALPTNATCLSTSPIFKQ</sequence>
<evidence type="ECO:0000256" key="1">
    <source>
        <dbReference type="ARBA" id="ARBA00004370"/>
    </source>
</evidence>
<keyword evidence="8" id="KW-0472">Membrane</keyword>
<keyword evidence="6" id="KW-0732">Signal</keyword>
<comment type="catalytic activity">
    <reaction evidence="13">
        <text>(2R)-2,3-bisphosphoglycerate + H2O = (2R)-2-phosphoglycerate + phosphate</text>
        <dbReference type="Rhea" id="RHEA:27381"/>
        <dbReference type="ChEBI" id="CHEBI:15377"/>
        <dbReference type="ChEBI" id="CHEBI:43474"/>
        <dbReference type="ChEBI" id="CHEBI:58248"/>
        <dbReference type="ChEBI" id="CHEBI:58289"/>
        <dbReference type="EC" id="3.1.3.80"/>
    </reaction>
    <physiologicalReaction direction="left-to-right" evidence="13">
        <dbReference type="Rhea" id="RHEA:27382"/>
    </physiologicalReaction>
</comment>